<dbReference type="Proteomes" id="UP001234178">
    <property type="component" value="Unassembled WGS sequence"/>
</dbReference>
<proteinExistence type="predicted"/>
<organism evidence="1 2">
    <name type="scientific">Daphnia magna</name>
    <dbReference type="NCBI Taxonomy" id="35525"/>
    <lineage>
        <taxon>Eukaryota</taxon>
        <taxon>Metazoa</taxon>
        <taxon>Ecdysozoa</taxon>
        <taxon>Arthropoda</taxon>
        <taxon>Crustacea</taxon>
        <taxon>Branchiopoda</taxon>
        <taxon>Diplostraca</taxon>
        <taxon>Cladocera</taxon>
        <taxon>Anomopoda</taxon>
        <taxon>Daphniidae</taxon>
        <taxon>Daphnia</taxon>
    </lineage>
</organism>
<gene>
    <name evidence="1" type="ORF">OUZ56_005496</name>
</gene>
<evidence type="ECO:0000313" key="2">
    <source>
        <dbReference type="Proteomes" id="UP001234178"/>
    </source>
</evidence>
<protein>
    <submittedName>
        <fullName evidence="1">Uncharacterized protein</fullName>
    </submittedName>
</protein>
<keyword evidence="2" id="KW-1185">Reference proteome</keyword>
<evidence type="ECO:0000313" key="1">
    <source>
        <dbReference type="EMBL" id="KAK4003741.1"/>
    </source>
</evidence>
<dbReference type="EMBL" id="JAOYFB010000001">
    <property type="protein sequence ID" value="KAK4003741.1"/>
    <property type="molecule type" value="Genomic_DNA"/>
</dbReference>
<comment type="caution">
    <text evidence="1">The sequence shown here is derived from an EMBL/GenBank/DDBJ whole genome shotgun (WGS) entry which is preliminary data.</text>
</comment>
<reference evidence="1 2" key="1">
    <citation type="journal article" date="2023" name="Nucleic Acids Res.">
        <title>The hologenome of Daphnia magna reveals possible DNA methylation and microbiome-mediated evolution of the host genome.</title>
        <authorList>
            <person name="Chaturvedi A."/>
            <person name="Li X."/>
            <person name="Dhandapani V."/>
            <person name="Marshall H."/>
            <person name="Kissane S."/>
            <person name="Cuenca-Cambronero M."/>
            <person name="Asole G."/>
            <person name="Calvet F."/>
            <person name="Ruiz-Romero M."/>
            <person name="Marangio P."/>
            <person name="Guigo R."/>
            <person name="Rago D."/>
            <person name="Mirbahai L."/>
            <person name="Eastwood N."/>
            <person name="Colbourne J.K."/>
            <person name="Zhou J."/>
            <person name="Mallon E."/>
            <person name="Orsini L."/>
        </authorList>
    </citation>
    <scope>NUCLEOTIDE SEQUENCE [LARGE SCALE GENOMIC DNA]</scope>
    <source>
        <strain evidence="1">LRV0_1</strain>
    </source>
</reference>
<name>A0ABQ9YSY9_9CRUS</name>
<sequence length="158" mass="17740">MQAYYRAEREALLSGFVGDLLRKIREKEVNENAPLTAPIPDALKYVVPHHTPNIRCFLPEHLESRLPGTLLCPIVHILGSTTCASRETIIYSSAALEAPTRSFCLRTTEVDVDPHLERWKTCWLLRGRLWTGGPTLTYDAALTGRIVGGKGLLFMFTF</sequence>
<accession>A0ABQ9YSY9</accession>